<dbReference type="RefSeq" id="WP_067386976.1">
    <property type="nucleotide sequence ID" value="NZ_BCTA01000003.1"/>
</dbReference>
<reference evidence="4" key="2">
    <citation type="submission" date="2020-07" db="EMBL/GenBank/DDBJ databases">
        <authorList>
            <person name="Pettersson B.M.F."/>
            <person name="Behra P.R.K."/>
            <person name="Ramesh M."/>
            <person name="Das S."/>
            <person name="Dasgupta S."/>
            <person name="Kirsebom L.A."/>
        </authorList>
    </citation>
    <scope>NUCLEOTIDE SEQUENCE</scope>
    <source>
        <strain evidence="4">DSM 44203</strain>
    </source>
</reference>
<protein>
    <recommendedName>
        <fullName evidence="2">DUF7159 domain-containing protein</fullName>
    </recommendedName>
</protein>
<name>A0AAW5SNN9_MYCNV</name>
<keyword evidence="5" id="KW-1185">Reference proteome</keyword>
<evidence type="ECO:0000313" key="5">
    <source>
        <dbReference type="Proteomes" id="UP000069773"/>
    </source>
</evidence>
<feature type="region of interest" description="Disordered" evidence="1">
    <location>
        <begin position="367"/>
        <end position="394"/>
    </location>
</feature>
<organism evidence="4 6">
    <name type="scientific">Mycolicibacterium novocastrense</name>
    <name type="common">Mycobacterium novocastrense</name>
    <dbReference type="NCBI Taxonomy" id="59813"/>
    <lineage>
        <taxon>Bacteria</taxon>
        <taxon>Bacillati</taxon>
        <taxon>Actinomycetota</taxon>
        <taxon>Actinomycetes</taxon>
        <taxon>Mycobacteriales</taxon>
        <taxon>Mycobacteriaceae</taxon>
        <taxon>Mycolicibacterium</taxon>
    </lineage>
</organism>
<evidence type="ECO:0000256" key="1">
    <source>
        <dbReference type="SAM" id="MobiDB-lite"/>
    </source>
</evidence>
<feature type="domain" description="DUF7159" evidence="2">
    <location>
        <begin position="2"/>
        <end position="215"/>
    </location>
</feature>
<feature type="compositionally biased region" description="Pro residues" evidence="1">
    <location>
        <begin position="376"/>
        <end position="394"/>
    </location>
</feature>
<dbReference type="AlphaFoldDB" id="A0AAW5SNN9"/>
<dbReference type="Proteomes" id="UP000069773">
    <property type="component" value="Unassembled WGS sequence"/>
</dbReference>
<reference evidence="3 5" key="1">
    <citation type="journal article" date="2016" name="Genome Announc.">
        <title>Draft Genome Sequences of Five Rapidly Growing Mycobacterium Species, M. thermoresistibile, M. fortuitum subsp. acetamidolyticum, M. canariasense, M. brisbanense, and M. novocastrense.</title>
        <authorList>
            <person name="Katahira K."/>
            <person name="Ogura Y."/>
            <person name="Gotoh Y."/>
            <person name="Hayashi T."/>
        </authorList>
    </citation>
    <scope>NUCLEOTIDE SEQUENCE [LARGE SCALE GENOMIC DNA]</scope>
    <source>
        <strain evidence="3 5">JCM18114</strain>
    </source>
</reference>
<gene>
    <name evidence="4" type="ORF">H7I77_20980</name>
    <name evidence="3" type="ORF">RMCN_0458</name>
</gene>
<reference evidence="4" key="3">
    <citation type="journal article" date="2022" name="BMC Genomics">
        <title>Comparative genome analysis of mycobacteria focusing on tRNA and non-coding RNA.</title>
        <authorList>
            <person name="Behra P.R.K."/>
            <person name="Pettersson B.M.F."/>
            <person name="Ramesh M."/>
            <person name="Das S."/>
            <person name="Dasgupta S."/>
            <person name="Kirsebom L.A."/>
        </authorList>
    </citation>
    <scope>NUCLEOTIDE SEQUENCE</scope>
    <source>
        <strain evidence="4">DSM 44203</strain>
    </source>
</reference>
<dbReference type="EMBL" id="BCTA01000003">
    <property type="protein sequence ID" value="GAT07325.1"/>
    <property type="molecule type" value="Genomic_DNA"/>
</dbReference>
<dbReference type="EMBL" id="JACKTI010000056">
    <property type="protein sequence ID" value="MCV7025795.1"/>
    <property type="molecule type" value="Genomic_DNA"/>
</dbReference>
<evidence type="ECO:0000259" key="2">
    <source>
        <dbReference type="Pfam" id="PF23717"/>
    </source>
</evidence>
<dbReference type="InterPro" id="IPR055583">
    <property type="entry name" value="DUF7159"/>
</dbReference>
<dbReference type="Pfam" id="PF23717">
    <property type="entry name" value="DUF7159"/>
    <property type="match status" value="1"/>
</dbReference>
<evidence type="ECO:0000313" key="4">
    <source>
        <dbReference type="EMBL" id="MCV7025795.1"/>
    </source>
</evidence>
<dbReference type="Proteomes" id="UP001207528">
    <property type="component" value="Unassembled WGS sequence"/>
</dbReference>
<proteinExistence type="predicted"/>
<evidence type="ECO:0000313" key="3">
    <source>
        <dbReference type="EMBL" id="GAT07325.1"/>
    </source>
</evidence>
<sequence>MDTVLGLSMTSTGIAWVLLEGQDADAKTVDHDHFAVVADVATDGDISTHQAAVRGARAIASASGHRVDTVYMTWSADVGAKAELLRKSLLDMGFARVTTVRMADAARTWTRETGPDDEIDGCAVCVVESSAVTVVSVLGGNVRTAMTHMRESADGLARWLTGFFDDEEMQPRRLYLIGARGDLELISGPLEQALGVPVVSSDDVQLALARGAALSGPAISVAAPPPPAGESRQLRSRRRLSPHGRAAMLLGAGVIALFAFGPELARWDSPEARADPSAETSAVEPAAAVTDVGPSMSVHAVPSRPVVPIVVKEVIAKPVAAPAMSTPLPSTSDVAEGTAVAPEVAAQQVTETVEPQVEAVQEPPAAVAIAQAEPASPQPAPQNPVAPPPAFVPAPDPVQLALSPLFGGLP</sequence>
<accession>A0AAW5SNN9</accession>
<evidence type="ECO:0000313" key="6">
    <source>
        <dbReference type="Proteomes" id="UP001207528"/>
    </source>
</evidence>
<comment type="caution">
    <text evidence="4">The sequence shown here is derived from an EMBL/GenBank/DDBJ whole genome shotgun (WGS) entry which is preliminary data.</text>
</comment>